<organism evidence="14 15">
    <name type="scientific">Ananas comosus</name>
    <name type="common">Pineapple</name>
    <name type="synonym">Ananas ananas</name>
    <dbReference type="NCBI Taxonomy" id="4615"/>
    <lineage>
        <taxon>Eukaryota</taxon>
        <taxon>Viridiplantae</taxon>
        <taxon>Streptophyta</taxon>
        <taxon>Embryophyta</taxon>
        <taxon>Tracheophyta</taxon>
        <taxon>Spermatophyta</taxon>
        <taxon>Magnoliopsida</taxon>
        <taxon>Liliopsida</taxon>
        <taxon>Poales</taxon>
        <taxon>Bromeliaceae</taxon>
        <taxon>Bromelioideae</taxon>
        <taxon>Ananas</taxon>
    </lineage>
</organism>
<evidence type="ECO:0000256" key="5">
    <source>
        <dbReference type="ARBA" id="ARBA00022723"/>
    </source>
</evidence>
<evidence type="ECO:0000256" key="10">
    <source>
        <dbReference type="ARBA" id="ARBA00023136"/>
    </source>
</evidence>
<name>A0A199V1T7_ANACO</name>
<accession>A0A199V1T7</accession>
<dbReference type="InterPro" id="IPR017972">
    <property type="entry name" value="Cyt_P450_CS"/>
</dbReference>
<keyword evidence="10 13" id="KW-0472">Membrane</keyword>
<dbReference type="PRINTS" id="PR00385">
    <property type="entry name" value="P450"/>
</dbReference>
<dbReference type="PRINTS" id="PR00463">
    <property type="entry name" value="EP450I"/>
</dbReference>
<comment type="subcellular location">
    <subcellularLocation>
        <location evidence="1">Membrane</location>
        <topology evidence="1">Single-pass membrane protein</topology>
    </subcellularLocation>
</comment>
<dbReference type="PROSITE" id="PS00086">
    <property type="entry name" value="CYTOCHROME_P450"/>
    <property type="match status" value="1"/>
</dbReference>
<dbReference type="GO" id="GO:0005506">
    <property type="term" value="F:iron ion binding"/>
    <property type="evidence" value="ECO:0007669"/>
    <property type="project" value="InterPro"/>
</dbReference>
<dbReference type="InterPro" id="IPR002401">
    <property type="entry name" value="Cyt_P450_E_grp-I"/>
</dbReference>
<evidence type="ECO:0000256" key="2">
    <source>
        <dbReference type="ARBA" id="ARBA00010617"/>
    </source>
</evidence>
<evidence type="ECO:0000256" key="4">
    <source>
        <dbReference type="ARBA" id="ARBA00022692"/>
    </source>
</evidence>
<comment type="similarity">
    <text evidence="2 12">Belongs to the cytochrome P450 family.</text>
</comment>
<dbReference type="GO" id="GO:0020037">
    <property type="term" value="F:heme binding"/>
    <property type="evidence" value="ECO:0007669"/>
    <property type="project" value="InterPro"/>
</dbReference>
<dbReference type="GO" id="GO:0016705">
    <property type="term" value="F:oxidoreductase activity, acting on paired donors, with incorporation or reduction of molecular oxygen"/>
    <property type="evidence" value="ECO:0007669"/>
    <property type="project" value="InterPro"/>
</dbReference>
<comment type="cofactor">
    <cofactor evidence="11">
        <name>heme</name>
        <dbReference type="ChEBI" id="CHEBI:30413"/>
    </cofactor>
</comment>
<dbReference type="EMBL" id="LSRQ01003754">
    <property type="protein sequence ID" value="OAY70840.1"/>
    <property type="molecule type" value="Genomic_DNA"/>
</dbReference>
<dbReference type="PANTHER" id="PTHR24282">
    <property type="entry name" value="CYTOCHROME P450 FAMILY MEMBER"/>
    <property type="match status" value="1"/>
</dbReference>
<keyword evidence="7 12" id="KW-0560">Oxidoreductase</keyword>
<evidence type="ECO:0000313" key="14">
    <source>
        <dbReference type="EMBL" id="OAY70840.1"/>
    </source>
</evidence>
<keyword evidence="8 11" id="KW-0408">Iron</keyword>
<evidence type="ECO:0000313" key="15">
    <source>
        <dbReference type="Proteomes" id="UP000092600"/>
    </source>
</evidence>
<proteinExistence type="inferred from homology"/>
<evidence type="ECO:0000256" key="6">
    <source>
        <dbReference type="ARBA" id="ARBA00022989"/>
    </source>
</evidence>
<dbReference type="InterPro" id="IPR036396">
    <property type="entry name" value="Cyt_P450_sf"/>
</dbReference>
<dbReference type="InterPro" id="IPR001128">
    <property type="entry name" value="Cyt_P450"/>
</dbReference>
<feature type="binding site" description="axial binding residue" evidence="11">
    <location>
        <position position="463"/>
    </location>
    <ligand>
        <name>heme</name>
        <dbReference type="ChEBI" id="CHEBI:30413"/>
    </ligand>
    <ligandPart>
        <name>Fe</name>
        <dbReference type="ChEBI" id="CHEBI:18248"/>
    </ligandPart>
</feature>
<protein>
    <submittedName>
        <fullName evidence="14">Cytochrome P450 734A1</fullName>
    </submittedName>
</protein>
<dbReference type="InterPro" id="IPR050665">
    <property type="entry name" value="Cytochrome_P450_Monooxygen"/>
</dbReference>
<dbReference type="FunFam" id="1.10.630.10:FF:000029">
    <property type="entry name" value="Cytochrome P450 734A1"/>
    <property type="match status" value="1"/>
</dbReference>
<evidence type="ECO:0000256" key="12">
    <source>
        <dbReference type="RuleBase" id="RU000461"/>
    </source>
</evidence>
<keyword evidence="3 11" id="KW-0349">Heme</keyword>
<reference evidence="14 15" key="1">
    <citation type="journal article" date="2016" name="DNA Res.">
        <title>The draft genome of MD-2 pineapple using hybrid error correction of long reads.</title>
        <authorList>
            <person name="Redwan R.M."/>
            <person name="Saidin A."/>
            <person name="Kumar S.V."/>
        </authorList>
    </citation>
    <scope>NUCLEOTIDE SEQUENCE [LARGE SCALE GENOMIC DNA]</scope>
    <source>
        <strain evidence="15">cv. MD2</strain>
        <tissue evidence="14">Leaf</tissue>
    </source>
</reference>
<dbReference type="CDD" id="cd20641">
    <property type="entry name" value="CYP709"/>
    <property type="match status" value="1"/>
</dbReference>
<dbReference type="AlphaFoldDB" id="A0A199V1T7"/>
<dbReference type="GO" id="GO:0004497">
    <property type="term" value="F:monooxygenase activity"/>
    <property type="evidence" value="ECO:0007669"/>
    <property type="project" value="UniProtKB-KW"/>
</dbReference>
<dbReference type="GO" id="GO:0010268">
    <property type="term" value="P:brassinosteroid homeostasis"/>
    <property type="evidence" value="ECO:0007669"/>
    <property type="project" value="UniProtKB-ARBA"/>
</dbReference>
<feature type="transmembrane region" description="Helical" evidence="13">
    <location>
        <begin position="6"/>
        <end position="29"/>
    </location>
</feature>
<dbReference type="Gene3D" id="1.10.630.10">
    <property type="entry name" value="Cytochrome P450"/>
    <property type="match status" value="1"/>
</dbReference>
<dbReference type="GO" id="GO:0016131">
    <property type="term" value="P:brassinosteroid metabolic process"/>
    <property type="evidence" value="ECO:0007669"/>
    <property type="project" value="UniProtKB-ARBA"/>
</dbReference>
<dbReference type="STRING" id="4615.A0A199V1T7"/>
<evidence type="ECO:0000256" key="8">
    <source>
        <dbReference type="ARBA" id="ARBA00023004"/>
    </source>
</evidence>
<dbReference type="Pfam" id="PF00067">
    <property type="entry name" value="p450"/>
    <property type="match status" value="1"/>
</dbReference>
<evidence type="ECO:0000256" key="1">
    <source>
        <dbReference type="ARBA" id="ARBA00004167"/>
    </source>
</evidence>
<evidence type="ECO:0000256" key="9">
    <source>
        <dbReference type="ARBA" id="ARBA00023033"/>
    </source>
</evidence>
<sequence>MGYLLGVILGTLLVVLITRLWSFLVYVIWRPYAITKKFREQGIMGPAYMLWSGSIKEIISIRRASEGVVLDINSHDITPRVLPHYTKWISLYGRTFLYWFGPQPRICVTDPEQTKQVLSNKFGFYIKPEPNPIIFALMGKGLVFSEGSDWARHRRVVNPAFAMDKLKMMTKSIAKCAQSMIEGWQIQDESQEKEIEFGRQFQELTADVISHTAFGSSYKEGKEVFLAQKELQKLALATFFNIHLPIFRYIPTSRNLHKWKLERKARNTLMRIIQSRFDSKEAGYGNDLLGLMLEACTSGHYGGKKEDQRMNMDEIIDECKTFFFAGHETTSHWLTWTTFLLGANPEWQERLREEVLRECGKEIPDADMLSKLRLVTMVLFEALRLYGPVVMMQRKADKDMNLGTLQIPKGTSVTLPLVIMHRDKEIWGADANEFNPFRFQNGITKAAKHPNALLAFSIGPRACIGQNFAMLEAKIVLAMILQRFSFRVSPNYKHAPADLLTLQPKNGLPIILSPLNA</sequence>
<dbReference type="SUPFAM" id="SSF48264">
    <property type="entry name" value="Cytochrome P450"/>
    <property type="match status" value="1"/>
</dbReference>
<gene>
    <name evidence="14" type="ORF">ACMD2_09948</name>
</gene>
<dbReference type="GO" id="GO:0016020">
    <property type="term" value="C:membrane"/>
    <property type="evidence" value="ECO:0007669"/>
    <property type="project" value="UniProtKB-SubCell"/>
</dbReference>
<evidence type="ECO:0000256" key="13">
    <source>
        <dbReference type="SAM" id="Phobius"/>
    </source>
</evidence>
<comment type="caution">
    <text evidence="14">The sequence shown here is derived from an EMBL/GenBank/DDBJ whole genome shotgun (WGS) entry which is preliminary data.</text>
</comment>
<evidence type="ECO:0000256" key="3">
    <source>
        <dbReference type="ARBA" id="ARBA00022617"/>
    </source>
</evidence>
<dbReference type="Proteomes" id="UP000092600">
    <property type="component" value="Unassembled WGS sequence"/>
</dbReference>
<keyword evidence="9 12" id="KW-0503">Monooxygenase</keyword>
<evidence type="ECO:0000256" key="11">
    <source>
        <dbReference type="PIRSR" id="PIRSR602401-1"/>
    </source>
</evidence>
<keyword evidence="6 13" id="KW-1133">Transmembrane helix</keyword>
<dbReference type="PANTHER" id="PTHR24282:SF135">
    <property type="entry name" value="CYTOCHROME P450 709B2"/>
    <property type="match status" value="1"/>
</dbReference>
<evidence type="ECO:0000256" key="7">
    <source>
        <dbReference type="ARBA" id="ARBA00023002"/>
    </source>
</evidence>
<keyword evidence="4 13" id="KW-0812">Transmembrane</keyword>
<keyword evidence="5 11" id="KW-0479">Metal-binding</keyword>